<protein>
    <submittedName>
        <fullName evidence="2">ATP-dependent DNA helicase RecG</fullName>
    </submittedName>
</protein>
<dbReference type="InterPro" id="IPR007421">
    <property type="entry name" value="Schlafen_AlbA_2_dom"/>
</dbReference>
<dbReference type="AlphaFoldDB" id="A0A316G4X6"/>
<dbReference type="GO" id="GO:0004386">
    <property type="term" value="F:helicase activity"/>
    <property type="evidence" value="ECO:0007669"/>
    <property type="project" value="UniProtKB-KW"/>
</dbReference>
<dbReference type="RefSeq" id="WP_109591758.1">
    <property type="nucleotide sequence ID" value="NZ_BONA01000025.1"/>
</dbReference>
<keyword evidence="2" id="KW-0547">Nucleotide-binding</keyword>
<dbReference type="Gene3D" id="3.30.950.30">
    <property type="entry name" value="Schlafen, AAA domain"/>
    <property type="match status" value="1"/>
</dbReference>
<dbReference type="OrthoDB" id="9805115at2"/>
<evidence type="ECO:0000259" key="1">
    <source>
        <dbReference type="Pfam" id="PF04326"/>
    </source>
</evidence>
<comment type="caution">
    <text evidence="2">The sequence shown here is derived from an EMBL/GenBank/DDBJ whole genome shotgun (WGS) entry which is preliminary data.</text>
</comment>
<dbReference type="PANTHER" id="PTHR30595:SF6">
    <property type="entry name" value="SCHLAFEN ALBA-2 DOMAIN-CONTAINING PROTEIN"/>
    <property type="match status" value="1"/>
</dbReference>
<dbReference type="PANTHER" id="PTHR30595">
    <property type="entry name" value="GLPR-RELATED TRANSCRIPTIONAL REPRESSOR"/>
    <property type="match status" value="1"/>
</dbReference>
<name>A0A316G4X6_9ACTN</name>
<dbReference type="Pfam" id="PF13749">
    <property type="entry name" value="HATPase_c_4"/>
    <property type="match status" value="1"/>
</dbReference>
<evidence type="ECO:0000313" key="3">
    <source>
        <dbReference type="Proteomes" id="UP000245697"/>
    </source>
</evidence>
<dbReference type="Gene3D" id="3.30.565.60">
    <property type="match status" value="1"/>
</dbReference>
<gene>
    <name evidence="2" type="ORF">BC793_104140</name>
</gene>
<organism evidence="2 3">
    <name type="scientific">Actinoplanes xinjiangensis</name>
    <dbReference type="NCBI Taxonomy" id="512350"/>
    <lineage>
        <taxon>Bacteria</taxon>
        <taxon>Bacillati</taxon>
        <taxon>Actinomycetota</taxon>
        <taxon>Actinomycetes</taxon>
        <taxon>Micromonosporales</taxon>
        <taxon>Micromonosporaceae</taxon>
        <taxon>Actinoplanes</taxon>
    </lineage>
</organism>
<evidence type="ECO:0000313" key="2">
    <source>
        <dbReference type="EMBL" id="PWK49467.1"/>
    </source>
</evidence>
<sequence>MGRSTEELLRLLADLESDQVERKESLKTADTKDRVCQAICAYANDLPDHRSSGVLFIGATDAGRPAGLNVTDRLLLDLADLRGQGRILPPPIMSVRRLEVEGQAVAVVEVEPSPSPPVRFNGQVWIRVGPRRAIATADEERRLAERKRAADLPFDSRPADGASLGDLDLTLFEREYLPSVLPHEVLAANGRTVEQRLTSLRLATVDGIPTNAGLLILGVEPARLLPGAYIQFLRVQGRDLSDPISDERRLSGALPDLLRELDELIKLNIRTAVQIGETLRDSRRADYPLAALQQLTRNAVLHRNYEGTHSPVRITWYDDRVEIYSPGGPYGAVTVENFGRPGVTDYRNPILAEAAAGLGYVQKFGAGLEIARRTLADNGNPPPEFTPDPSYVGVIIREAR</sequence>
<feature type="domain" description="Schlafen AlbA-2" evidence="1">
    <location>
        <begin position="16"/>
        <end position="131"/>
    </location>
</feature>
<dbReference type="EMBL" id="QGGR01000004">
    <property type="protein sequence ID" value="PWK49467.1"/>
    <property type="molecule type" value="Genomic_DNA"/>
</dbReference>
<reference evidence="2 3" key="1">
    <citation type="submission" date="2018-05" db="EMBL/GenBank/DDBJ databases">
        <title>Genomic Encyclopedia of Archaeal and Bacterial Type Strains, Phase II (KMG-II): from individual species to whole genera.</title>
        <authorList>
            <person name="Goeker M."/>
        </authorList>
    </citation>
    <scope>NUCLEOTIDE SEQUENCE [LARGE SCALE GENOMIC DNA]</scope>
    <source>
        <strain evidence="2 3">DSM 45184</strain>
    </source>
</reference>
<dbReference type="Proteomes" id="UP000245697">
    <property type="component" value="Unassembled WGS sequence"/>
</dbReference>
<accession>A0A316G4X6</accession>
<dbReference type="Pfam" id="PF04326">
    <property type="entry name" value="SLFN_AlbA_2"/>
    <property type="match status" value="1"/>
</dbReference>
<keyword evidence="3" id="KW-1185">Reference proteome</keyword>
<dbReference type="InterPro" id="IPR038461">
    <property type="entry name" value="Schlafen_AlbA_2_dom_sf"/>
</dbReference>
<proteinExistence type="predicted"/>
<keyword evidence="2" id="KW-0378">Hydrolase</keyword>
<keyword evidence="2" id="KW-0347">Helicase</keyword>
<keyword evidence="2" id="KW-0067">ATP-binding</keyword>
<dbReference type="InterPro" id="IPR038475">
    <property type="entry name" value="RecG_C_sf"/>
</dbReference>